<sequence>MYQLGLRMIEEGIITKDQLDRALERQHRMGGRLGQNLLALGFVKEEEIKRAFVRTPRAPKTVEEARLDPSLVTDLVLKHLLFTGEFKMADIAERVKLPVSIVEGVLEELRREKFIEVKGASSYTKMAYVFKITELGVKRGTDLLELCRYAGPAPVSLDDYRATVESQTVKSAIIDEQRLKKALSHLVIHDNTLKRLGPAISSGQAIFIYGPSGNGKSAIAESIGRVFPDTIYVPYAITVGGQIIRVYDPVNHEQVEPSGSQEEVDQRWVLIKRPIVITGGELTLKMLDLEFNPISKYYEASLQMKANNGLFIIDDFGRQQVEPSRILNRWIVPLDRMVDYVTLSTGMKFAIPFDMVVVFATNLDPKDLVDEAFLRRIRYKVKIDQPSDKEFLQIFKMVCEANGIAFNQEVYDYLLHDLYTKDGRKRNACHPRDLIEQIIVDSHYHGRAPQLTRENMEAACDNYFISHEKA</sequence>
<dbReference type="SMART" id="SM00382">
    <property type="entry name" value="AAA"/>
    <property type="match status" value="1"/>
</dbReference>
<accession>A0ABS5SC74</accession>
<reference evidence="2 3" key="1">
    <citation type="submission" date="2021-05" db="EMBL/GenBank/DDBJ databases">
        <title>The draft genome of Geobacter luticola JCM 17780.</title>
        <authorList>
            <person name="Xu Z."/>
            <person name="Masuda Y."/>
            <person name="Itoh H."/>
            <person name="Senoo K."/>
        </authorList>
    </citation>
    <scope>NUCLEOTIDE SEQUENCE [LARGE SCALE GENOMIC DNA]</scope>
    <source>
        <strain evidence="2 3">JCM 17780</strain>
    </source>
</reference>
<gene>
    <name evidence="2" type="ORF">KI810_07865</name>
</gene>
<evidence type="ECO:0000313" key="3">
    <source>
        <dbReference type="Proteomes" id="UP000756860"/>
    </source>
</evidence>
<name>A0ABS5SC74_9BACT</name>
<evidence type="ECO:0000313" key="2">
    <source>
        <dbReference type="EMBL" id="MBT0652968.1"/>
    </source>
</evidence>
<dbReference type="RefSeq" id="WP_214174956.1">
    <property type="nucleotide sequence ID" value="NZ_JAHCVK010000002.1"/>
</dbReference>
<keyword evidence="3" id="KW-1185">Reference proteome</keyword>
<dbReference type="Gene3D" id="3.40.50.300">
    <property type="entry name" value="P-loop containing nucleotide triphosphate hydrolases"/>
    <property type="match status" value="1"/>
</dbReference>
<comment type="caution">
    <text evidence="2">The sequence shown here is derived from an EMBL/GenBank/DDBJ whole genome shotgun (WGS) entry which is preliminary data.</text>
</comment>
<dbReference type="EMBL" id="JAHCVK010000002">
    <property type="protein sequence ID" value="MBT0652968.1"/>
    <property type="molecule type" value="Genomic_DNA"/>
</dbReference>
<dbReference type="SUPFAM" id="SSF160246">
    <property type="entry name" value="EspE N-terminal domain-like"/>
    <property type="match status" value="1"/>
</dbReference>
<proteinExistence type="predicted"/>
<dbReference type="SUPFAM" id="SSF52540">
    <property type="entry name" value="P-loop containing nucleoside triphosphate hydrolases"/>
    <property type="match status" value="1"/>
</dbReference>
<dbReference type="InterPro" id="IPR027417">
    <property type="entry name" value="P-loop_NTPase"/>
</dbReference>
<feature type="domain" description="AAA+ ATPase" evidence="1">
    <location>
        <begin position="202"/>
        <end position="387"/>
    </location>
</feature>
<protein>
    <submittedName>
        <fullName evidence="2">ATPase</fullName>
    </submittedName>
</protein>
<evidence type="ECO:0000259" key="1">
    <source>
        <dbReference type="SMART" id="SM00382"/>
    </source>
</evidence>
<organism evidence="2 3">
    <name type="scientific">Geomobilimonas luticola</name>
    <dbReference type="NCBI Taxonomy" id="1114878"/>
    <lineage>
        <taxon>Bacteria</taxon>
        <taxon>Pseudomonadati</taxon>
        <taxon>Thermodesulfobacteriota</taxon>
        <taxon>Desulfuromonadia</taxon>
        <taxon>Geobacterales</taxon>
        <taxon>Geobacteraceae</taxon>
        <taxon>Geomobilimonas</taxon>
    </lineage>
</organism>
<dbReference type="InterPro" id="IPR037257">
    <property type="entry name" value="T2SS_E_N_sf"/>
</dbReference>
<dbReference type="Proteomes" id="UP000756860">
    <property type="component" value="Unassembled WGS sequence"/>
</dbReference>
<dbReference type="InterPro" id="IPR003593">
    <property type="entry name" value="AAA+_ATPase"/>
</dbReference>